<organism evidence="19 20">
    <name type="scientific">Candidatus Pseudogracilibacillus intestinigallinarum</name>
    <dbReference type="NCBI Taxonomy" id="2838742"/>
    <lineage>
        <taxon>Bacteria</taxon>
        <taxon>Bacillati</taxon>
        <taxon>Bacillota</taxon>
        <taxon>Bacilli</taxon>
        <taxon>Bacillales</taxon>
        <taxon>Bacillaceae</taxon>
        <taxon>Pseudogracilibacillus</taxon>
    </lineage>
</organism>
<dbReference type="Gene3D" id="3.40.50.20">
    <property type="match status" value="1"/>
</dbReference>
<evidence type="ECO:0000256" key="4">
    <source>
        <dbReference type="ARBA" id="ARBA00022490"/>
    </source>
</evidence>
<dbReference type="PANTHER" id="PTHR23132:SF23">
    <property type="entry name" value="D-ALANINE--D-ALANINE LIGASE B"/>
    <property type="match status" value="1"/>
</dbReference>
<dbReference type="SUPFAM" id="SSF52440">
    <property type="entry name" value="PreATP-grasp domain"/>
    <property type="match status" value="1"/>
</dbReference>
<dbReference type="HAMAP" id="MF_00047">
    <property type="entry name" value="Dala_Dala_lig"/>
    <property type="match status" value="1"/>
</dbReference>
<comment type="catalytic activity">
    <reaction evidence="14">
        <text>2 D-alanine + ATP = D-alanyl-D-alanine + ADP + phosphate + H(+)</text>
        <dbReference type="Rhea" id="RHEA:11224"/>
        <dbReference type="ChEBI" id="CHEBI:15378"/>
        <dbReference type="ChEBI" id="CHEBI:30616"/>
        <dbReference type="ChEBI" id="CHEBI:43474"/>
        <dbReference type="ChEBI" id="CHEBI:57416"/>
        <dbReference type="ChEBI" id="CHEBI:57822"/>
        <dbReference type="ChEBI" id="CHEBI:456216"/>
        <dbReference type="EC" id="6.3.2.4"/>
    </reaction>
</comment>
<feature type="active site" evidence="15">
    <location>
        <position position="147"/>
    </location>
</feature>
<dbReference type="FunFam" id="3.30.470.20:FF:000008">
    <property type="entry name" value="D-alanine--D-alanine ligase"/>
    <property type="match status" value="1"/>
</dbReference>
<evidence type="ECO:0000256" key="9">
    <source>
        <dbReference type="ARBA" id="ARBA00022842"/>
    </source>
</evidence>
<name>A0A9D1PP79_9BACI</name>
<dbReference type="InterPro" id="IPR011127">
    <property type="entry name" value="Dala_Dala_lig_N"/>
</dbReference>
<evidence type="ECO:0000256" key="14">
    <source>
        <dbReference type="HAMAP-Rule" id="MF_00047"/>
    </source>
</evidence>
<evidence type="ECO:0000256" key="15">
    <source>
        <dbReference type="PIRSR" id="PIRSR039102-1"/>
    </source>
</evidence>
<reference evidence="19" key="1">
    <citation type="journal article" date="2021" name="PeerJ">
        <title>Extensive microbial diversity within the chicken gut microbiome revealed by metagenomics and culture.</title>
        <authorList>
            <person name="Gilroy R."/>
            <person name="Ravi A."/>
            <person name="Getino M."/>
            <person name="Pursley I."/>
            <person name="Horton D.L."/>
            <person name="Alikhan N.F."/>
            <person name="Baker D."/>
            <person name="Gharbi K."/>
            <person name="Hall N."/>
            <person name="Watson M."/>
            <person name="Adriaenssens E.M."/>
            <person name="Foster-Nyarko E."/>
            <person name="Jarju S."/>
            <person name="Secka A."/>
            <person name="Antonio M."/>
            <person name="Oren A."/>
            <person name="Chaudhuri R.R."/>
            <person name="La Ragione R."/>
            <person name="Hildebrand F."/>
            <person name="Pallen M.J."/>
        </authorList>
    </citation>
    <scope>NUCLEOTIDE SEQUENCE</scope>
    <source>
        <strain evidence="19">CHK169-2315</strain>
    </source>
</reference>
<dbReference type="GO" id="GO:0005737">
    <property type="term" value="C:cytoplasm"/>
    <property type="evidence" value="ECO:0007669"/>
    <property type="project" value="UniProtKB-SubCell"/>
</dbReference>
<dbReference type="Gene3D" id="3.30.1490.20">
    <property type="entry name" value="ATP-grasp fold, A domain"/>
    <property type="match status" value="1"/>
</dbReference>
<evidence type="ECO:0000256" key="16">
    <source>
        <dbReference type="PIRSR" id="PIRSR039102-3"/>
    </source>
</evidence>
<dbReference type="GO" id="GO:0008716">
    <property type="term" value="F:D-alanine-D-alanine ligase activity"/>
    <property type="evidence" value="ECO:0007669"/>
    <property type="project" value="UniProtKB-UniRule"/>
</dbReference>
<comment type="function">
    <text evidence="14">Cell wall formation.</text>
</comment>
<dbReference type="InterPro" id="IPR000291">
    <property type="entry name" value="D-Ala_lig_Van_CS"/>
</dbReference>
<dbReference type="Gene3D" id="3.30.470.20">
    <property type="entry name" value="ATP-grasp fold, B domain"/>
    <property type="match status" value="1"/>
</dbReference>
<comment type="pathway">
    <text evidence="14">Cell wall biogenesis; peptidoglycan biosynthesis.</text>
</comment>
<keyword evidence="11 14" id="KW-0573">Peptidoglycan synthesis</keyword>
<feature type="active site" evidence="15">
    <location>
        <position position="282"/>
    </location>
</feature>
<comment type="subcellular location">
    <subcellularLocation>
        <location evidence="2 14">Cytoplasm</location>
    </subcellularLocation>
</comment>
<dbReference type="GO" id="GO:0008360">
    <property type="term" value="P:regulation of cell shape"/>
    <property type="evidence" value="ECO:0007669"/>
    <property type="project" value="UniProtKB-KW"/>
</dbReference>
<dbReference type="GO" id="GO:0071555">
    <property type="term" value="P:cell wall organization"/>
    <property type="evidence" value="ECO:0007669"/>
    <property type="project" value="UniProtKB-KW"/>
</dbReference>
<evidence type="ECO:0000259" key="18">
    <source>
        <dbReference type="PROSITE" id="PS50975"/>
    </source>
</evidence>
<evidence type="ECO:0000256" key="6">
    <source>
        <dbReference type="ARBA" id="ARBA00022723"/>
    </source>
</evidence>
<feature type="binding site" evidence="16">
    <location>
        <position position="271"/>
    </location>
    <ligand>
        <name>Mg(2+)</name>
        <dbReference type="ChEBI" id="CHEBI:18420"/>
        <label>1</label>
    </ligand>
</feature>
<comment type="cofactor">
    <cofactor evidence="1">
        <name>Mn(2+)</name>
        <dbReference type="ChEBI" id="CHEBI:29035"/>
    </cofactor>
</comment>
<protein>
    <recommendedName>
        <fullName evidence="14">D-alanine--D-alanine ligase</fullName>
        <ecNumber evidence="14">6.3.2.4</ecNumber>
    </recommendedName>
    <alternativeName>
        <fullName evidence="14">D-Ala-D-Ala ligase</fullName>
    </alternativeName>
    <alternativeName>
        <fullName evidence="14">D-alanylalanine synthetase</fullName>
    </alternativeName>
</protein>
<evidence type="ECO:0000256" key="12">
    <source>
        <dbReference type="ARBA" id="ARBA00023211"/>
    </source>
</evidence>
<dbReference type="PANTHER" id="PTHR23132">
    <property type="entry name" value="D-ALANINE--D-ALANINE LIGASE"/>
    <property type="match status" value="1"/>
</dbReference>
<dbReference type="AlphaFoldDB" id="A0A9D1PP79"/>
<dbReference type="GO" id="GO:0046872">
    <property type="term" value="F:metal ion binding"/>
    <property type="evidence" value="ECO:0007669"/>
    <property type="project" value="UniProtKB-KW"/>
</dbReference>
<keyword evidence="12 16" id="KW-0464">Manganese</keyword>
<dbReference type="EMBL" id="DXHX01000143">
    <property type="protein sequence ID" value="HIV75441.1"/>
    <property type="molecule type" value="Genomic_DNA"/>
</dbReference>
<dbReference type="Proteomes" id="UP000823937">
    <property type="component" value="Unassembled WGS sequence"/>
</dbReference>
<keyword evidence="9 16" id="KW-0460">Magnesium</keyword>
<comment type="similarity">
    <text evidence="3 14">Belongs to the D-alanine--D-alanine ligase family.</text>
</comment>
<feature type="domain" description="ATP-grasp" evidence="18">
    <location>
        <begin position="99"/>
        <end position="304"/>
    </location>
</feature>
<dbReference type="PIRSF" id="PIRSF039102">
    <property type="entry name" value="Ddl/VanB"/>
    <property type="match status" value="1"/>
</dbReference>
<dbReference type="PROSITE" id="PS50975">
    <property type="entry name" value="ATP_GRASP"/>
    <property type="match status" value="1"/>
</dbReference>
<comment type="caution">
    <text evidence="19">The sequence shown here is derived from an EMBL/GenBank/DDBJ whole genome shotgun (WGS) entry which is preliminary data.</text>
</comment>
<keyword evidence="4 14" id="KW-0963">Cytoplasm</keyword>
<evidence type="ECO:0000256" key="17">
    <source>
        <dbReference type="PROSITE-ProRule" id="PRU00409"/>
    </source>
</evidence>
<keyword evidence="13 14" id="KW-0961">Cell wall biogenesis/degradation</keyword>
<evidence type="ECO:0000256" key="3">
    <source>
        <dbReference type="ARBA" id="ARBA00010871"/>
    </source>
</evidence>
<evidence type="ECO:0000256" key="8">
    <source>
        <dbReference type="ARBA" id="ARBA00022840"/>
    </source>
</evidence>
<accession>A0A9D1PP79</accession>
<evidence type="ECO:0000256" key="1">
    <source>
        <dbReference type="ARBA" id="ARBA00001936"/>
    </source>
</evidence>
<keyword evidence="7 17" id="KW-0547">Nucleotide-binding</keyword>
<dbReference type="SUPFAM" id="SSF56059">
    <property type="entry name" value="Glutathione synthetase ATP-binding domain-like"/>
    <property type="match status" value="1"/>
</dbReference>
<keyword evidence="10 14" id="KW-0133">Cell shape</keyword>
<gene>
    <name evidence="14" type="primary">ddl</name>
    <name evidence="19" type="ORF">H9895_10205</name>
</gene>
<evidence type="ECO:0000256" key="13">
    <source>
        <dbReference type="ARBA" id="ARBA00023316"/>
    </source>
</evidence>
<dbReference type="NCBIfam" id="NF002378">
    <property type="entry name" value="PRK01372.1"/>
    <property type="match status" value="1"/>
</dbReference>
<reference evidence="19" key="2">
    <citation type="submission" date="2021-04" db="EMBL/GenBank/DDBJ databases">
        <authorList>
            <person name="Gilroy R."/>
        </authorList>
    </citation>
    <scope>NUCLEOTIDE SEQUENCE</scope>
    <source>
        <strain evidence="19">CHK169-2315</strain>
    </source>
</reference>
<dbReference type="NCBIfam" id="TIGR01205">
    <property type="entry name" value="D_ala_D_alaTIGR"/>
    <property type="match status" value="1"/>
</dbReference>
<comment type="cofactor">
    <cofactor evidence="16">
        <name>Mg(2+)</name>
        <dbReference type="ChEBI" id="CHEBI:18420"/>
    </cofactor>
    <cofactor evidence="16">
        <name>Mn(2+)</name>
        <dbReference type="ChEBI" id="CHEBI:29035"/>
    </cofactor>
    <text evidence="16">Binds 2 magnesium or manganese ions per subunit.</text>
</comment>
<feature type="active site" evidence="15">
    <location>
        <position position="13"/>
    </location>
</feature>
<evidence type="ECO:0000256" key="7">
    <source>
        <dbReference type="ARBA" id="ARBA00022741"/>
    </source>
</evidence>
<keyword evidence="8 17" id="KW-0067">ATP-binding</keyword>
<dbReference type="EC" id="6.3.2.4" evidence="14"/>
<dbReference type="PROSITE" id="PS00843">
    <property type="entry name" value="DALA_DALA_LIGASE_1"/>
    <property type="match status" value="1"/>
</dbReference>
<sequence>MKIAVLYGGVSNEREVSISSSKGIIEALEKNGHDVIGIDFHPERLQEVIELNVDLVFIGLHGKHGEDGCVQGLLDMLEIPYVGSGVMASSVAMNKFKAKQLFEQAGIPVAKGEQYRMDQETNIDEVVDHIHANFEFPFVIKPNREGSTVGLTIVRHENETKEAVKKAAENDLYILVEQFIKGKELTVPVLGEIHKEKSLPIIEIIPKNELYDYEAKYSVGGSEHIIPARIDKDITEKIQAYAVLAHQILGCETYSRADFLLTEEGIPYILEVNTLPGMTPTSLFPDAAKSIGISYEEMIEQFVQLSL</sequence>
<dbReference type="InterPro" id="IPR013815">
    <property type="entry name" value="ATP_grasp_subdomain_1"/>
</dbReference>
<feature type="binding site" evidence="16">
    <location>
        <position position="271"/>
    </location>
    <ligand>
        <name>Mg(2+)</name>
        <dbReference type="ChEBI" id="CHEBI:18420"/>
        <label>2</label>
    </ligand>
</feature>
<feature type="binding site" evidence="16">
    <location>
        <position position="258"/>
    </location>
    <ligand>
        <name>Mg(2+)</name>
        <dbReference type="ChEBI" id="CHEBI:18420"/>
        <label>1</label>
    </ligand>
</feature>
<dbReference type="GO" id="GO:0009252">
    <property type="term" value="P:peptidoglycan biosynthetic process"/>
    <property type="evidence" value="ECO:0007669"/>
    <property type="project" value="UniProtKB-UniRule"/>
</dbReference>
<keyword evidence="5 14" id="KW-0436">Ligase</keyword>
<dbReference type="Pfam" id="PF01820">
    <property type="entry name" value="Dala_Dala_lig_N"/>
    <property type="match status" value="1"/>
</dbReference>
<evidence type="ECO:0000313" key="20">
    <source>
        <dbReference type="Proteomes" id="UP000823937"/>
    </source>
</evidence>
<dbReference type="InterPro" id="IPR011761">
    <property type="entry name" value="ATP-grasp"/>
</dbReference>
<dbReference type="GO" id="GO:0005524">
    <property type="term" value="F:ATP binding"/>
    <property type="evidence" value="ECO:0007669"/>
    <property type="project" value="UniProtKB-UniRule"/>
</dbReference>
<proteinExistence type="inferred from homology"/>
<evidence type="ECO:0000256" key="11">
    <source>
        <dbReference type="ARBA" id="ARBA00022984"/>
    </source>
</evidence>
<keyword evidence="6 16" id="KW-0479">Metal-binding</keyword>
<evidence type="ECO:0000313" key="19">
    <source>
        <dbReference type="EMBL" id="HIV75441.1"/>
    </source>
</evidence>
<dbReference type="Pfam" id="PF07478">
    <property type="entry name" value="Dala_Dala_lig_C"/>
    <property type="match status" value="1"/>
</dbReference>
<evidence type="ECO:0000256" key="10">
    <source>
        <dbReference type="ARBA" id="ARBA00022960"/>
    </source>
</evidence>
<evidence type="ECO:0000256" key="5">
    <source>
        <dbReference type="ARBA" id="ARBA00022598"/>
    </source>
</evidence>
<dbReference type="InterPro" id="IPR011095">
    <property type="entry name" value="Dala_Dala_lig_C"/>
</dbReference>
<dbReference type="InterPro" id="IPR005905">
    <property type="entry name" value="D_ala_D_ala"/>
</dbReference>
<evidence type="ECO:0000256" key="2">
    <source>
        <dbReference type="ARBA" id="ARBA00004496"/>
    </source>
</evidence>
<dbReference type="InterPro" id="IPR016185">
    <property type="entry name" value="PreATP-grasp_dom_sf"/>
</dbReference>
<feature type="binding site" evidence="16">
    <location>
        <position position="273"/>
    </location>
    <ligand>
        <name>Mg(2+)</name>
        <dbReference type="ChEBI" id="CHEBI:18420"/>
        <label>2</label>
    </ligand>
</feature>